<accession>C0EII8</accession>
<reference evidence="1 2" key="1">
    <citation type="submission" date="2009-01" db="EMBL/GenBank/DDBJ databases">
        <authorList>
            <person name="Fulton L."/>
            <person name="Clifton S."/>
            <person name="Fulton B."/>
            <person name="Xu J."/>
            <person name="Minx P."/>
            <person name="Pepin K.H."/>
            <person name="Johnson M."/>
            <person name="Bhonagiri V."/>
            <person name="Nash W.E."/>
            <person name="Mardis E.R."/>
            <person name="Wilson R.K."/>
        </authorList>
    </citation>
    <scope>NUCLEOTIDE SEQUENCE [LARGE SCALE GENOMIC DNA]</scope>
    <source>
        <strain evidence="1 2">DSM 5476</strain>
    </source>
</reference>
<evidence type="ECO:0000313" key="2">
    <source>
        <dbReference type="Proteomes" id="UP000003340"/>
    </source>
</evidence>
<protein>
    <submittedName>
        <fullName evidence="1">Uncharacterized protein</fullName>
    </submittedName>
</protein>
<reference evidence="1 2" key="2">
    <citation type="submission" date="2009-02" db="EMBL/GenBank/DDBJ databases">
        <title>Draft genome sequence of Clostridium methylpentosum (DSM 5476).</title>
        <authorList>
            <person name="Sudarsanam P."/>
            <person name="Ley R."/>
            <person name="Guruge J."/>
            <person name="Turnbaugh P.J."/>
            <person name="Mahowald M."/>
            <person name="Liep D."/>
            <person name="Gordon J."/>
        </authorList>
    </citation>
    <scope>NUCLEOTIDE SEQUENCE [LARGE SCALE GENOMIC DNA]</scope>
    <source>
        <strain evidence="1 2">DSM 5476</strain>
    </source>
</reference>
<dbReference type="HOGENOM" id="CLU_2933183_0_0_9"/>
<sequence length="60" mass="7035">MAIEKAYKNKQPAPPHFLWWCGLFVLERLLSFGSAGEERKLQRKACRKKRMLCKAEEKAI</sequence>
<dbReference type="EMBL" id="ACEC01000126">
    <property type="protein sequence ID" value="EEG28784.1"/>
    <property type="molecule type" value="Genomic_DNA"/>
</dbReference>
<comment type="caution">
    <text evidence="1">The sequence shown here is derived from an EMBL/GenBank/DDBJ whole genome shotgun (WGS) entry which is preliminary data.</text>
</comment>
<proteinExistence type="predicted"/>
<name>C0EII8_9FIRM</name>
<dbReference type="AlphaFoldDB" id="C0EII8"/>
<organism evidence="1 2">
    <name type="scientific">[Clostridium] methylpentosum DSM 5476</name>
    <dbReference type="NCBI Taxonomy" id="537013"/>
    <lineage>
        <taxon>Bacteria</taxon>
        <taxon>Bacillati</taxon>
        <taxon>Bacillota</taxon>
        <taxon>Clostridia</taxon>
        <taxon>Eubacteriales</taxon>
        <taxon>Oscillospiraceae</taxon>
        <taxon>Oscillospiraceae incertae sedis</taxon>
    </lineage>
</organism>
<keyword evidence="2" id="KW-1185">Reference proteome</keyword>
<dbReference type="Proteomes" id="UP000003340">
    <property type="component" value="Unassembled WGS sequence"/>
</dbReference>
<dbReference type="STRING" id="537013.CLOSTMETH_03683"/>
<gene>
    <name evidence="1" type="ORF">CLOSTMETH_03683</name>
</gene>
<evidence type="ECO:0000313" key="1">
    <source>
        <dbReference type="EMBL" id="EEG28784.1"/>
    </source>
</evidence>